<dbReference type="EMBL" id="CP104972">
    <property type="protein sequence ID" value="UXN58501.1"/>
    <property type="molecule type" value="Genomic_DNA"/>
</dbReference>
<name>A0ACD4CY67_9HYPH</name>
<accession>A0ACD4CY67</accession>
<organism evidence="1 2">
    <name type="scientific">Phyllobacterium zundukense</name>
    <dbReference type="NCBI Taxonomy" id="1867719"/>
    <lineage>
        <taxon>Bacteria</taxon>
        <taxon>Pseudomonadati</taxon>
        <taxon>Pseudomonadota</taxon>
        <taxon>Alphaproteobacteria</taxon>
        <taxon>Hyphomicrobiales</taxon>
        <taxon>Phyllobacteriaceae</taxon>
        <taxon>Phyllobacterium</taxon>
    </lineage>
</organism>
<gene>
    <name evidence="1" type="ORF">N8E88_10770</name>
</gene>
<dbReference type="Proteomes" id="UP001061991">
    <property type="component" value="Plasmid p_unnamed1"/>
</dbReference>
<proteinExistence type="predicted"/>
<protein>
    <submittedName>
        <fullName evidence="1">LysR family transcriptional regulator</fullName>
    </submittedName>
</protein>
<reference evidence="1" key="1">
    <citation type="submission" date="2022-09" db="EMBL/GenBank/DDBJ databases">
        <title>Interaction between co-microsymbionts with complementary sets of symbiotic genes in legume-rhizobium systems.</title>
        <authorList>
            <person name="Safronova V."/>
            <person name="Sazanova A."/>
            <person name="Afonin A."/>
            <person name="Chirak E."/>
        </authorList>
    </citation>
    <scope>NUCLEOTIDE SEQUENCE</scope>
    <source>
        <strain evidence="1">A18/3m</strain>
    </source>
</reference>
<geneLocation type="plasmid" evidence="1 2">
    <name>p_unnamed1</name>
</geneLocation>
<sequence length="315" mass="34521">MLNESNLARIDLNLLVLFAIVFDERHVGRAAEKLNLSPSAVSHGLKRLRRLLNDPLFLRTPKGVVPTVRAIELREPVSDVLARIGDIVSTAGAFDPSTSRRRFTIGAPDGVSAVLLPPLLGALQSLAPRIDLGVRQLLPPNRARGLQTAWQPVLDELEAGSLDIAIVPLQSVPARFVMSTLYEESFVIVTRAGHGYPKDPSLDRYCDMQHIVVSLTGDSHGMFDDYLAALGRSRRVALTVPNFMQAMLMLSGTDFATAVPRRLAETYAGRLDLEIAEIPLARPRDQILAVATKAAMMDRGVDWLFGVVEKTGRRC</sequence>
<keyword evidence="1" id="KW-0614">Plasmid</keyword>
<keyword evidence="2" id="KW-1185">Reference proteome</keyword>
<evidence type="ECO:0000313" key="2">
    <source>
        <dbReference type="Proteomes" id="UP001061991"/>
    </source>
</evidence>
<evidence type="ECO:0000313" key="1">
    <source>
        <dbReference type="EMBL" id="UXN58501.1"/>
    </source>
</evidence>